<evidence type="ECO:0000256" key="1">
    <source>
        <dbReference type="ARBA" id="ARBA00001946"/>
    </source>
</evidence>
<evidence type="ECO:0000256" key="8">
    <source>
        <dbReference type="ARBA" id="ARBA00040342"/>
    </source>
</evidence>
<dbReference type="InterPro" id="IPR000760">
    <property type="entry name" value="Inositol_monophosphatase-like"/>
</dbReference>
<organism evidence="19">
    <name type="scientific">Caligus clemensi</name>
    <name type="common">Sea louse</name>
    <dbReference type="NCBI Taxonomy" id="344056"/>
    <lineage>
        <taxon>Eukaryota</taxon>
        <taxon>Metazoa</taxon>
        <taxon>Ecdysozoa</taxon>
        <taxon>Arthropoda</taxon>
        <taxon>Crustacea</taxon>
        <taxon>Multicrustacea</taxon>
        <taxon>Hexanauplia</taxon>
        <taxon>Copepoda</taxon>
        <taxon>Siphonostomatoida</taxon>
        <taxon>Caligidae</taxon>
        <taxon>Caligus</taxon>
    </lineage>
</organism>
<comment type="catalytic activity">
    <reaction evidence="10">
        <text>1D-myo-inositol 1,3,4-trisphosphate + H2O = 1D-myo-inositol 3,4-bisphosphate + phosphate</text>
        <dbReference type="Rhea" id="RHEA:70319"/>
        <dbReference type="ChEBI" id="CHEBI:15377"/>
        <dbReference type="ChEBI" id="CHEBI:43474"/>
        <dbReference type="ChEBI" id="CHEBI:58414"/>
        <dbReference type="ChEBI" id="CHEBI:83241"/>
    </reaction>
    <physiologicalReaction direction="left-to-right" evidence="10">
        <dbReference type="Rhea" id="RHEA:70320"/>
    </physiologicalReaction>
</comment>
<comment type="similarity">
    <text evidence="2">Belongs to the inositol monophosphatase superfamily.</text>
</comment>
<dbReference type="PRINTS" id="PR00377">
    <property type="entry name" value="IMPHPHTASES"/>
</dbReference>
<evidence type="ECO:0000256" key="16">
    <source>
        <dbReference type="ARBA" id="ARBA00044544"/>
    </source>
</evidence>
<evidence type="ECO:0000313" key="19">
    <source>
        <dbReference type="EMBL" id="ACO14770.1"/>
    </source>
</evidence>
<gene>
    <name evidence="19" type="primary">BPNT1</name>
</gene>
<keyword evidence="6" id="KW-0378">Hydrolase</keyword>
<evidence type="ECO:0000256" key="14">
    <source>
        <dbReference type="ARBA" id="ARBA00044484"/>
    </source>
</evidence>
<evidence type="ECO:0000256" key="15">
    <source>
        <dbReference type="ARBA" id="ARBA00044519"/>
    </source>
</evidence>
<dbReference type="AlphaFoldDB" id="C1C0G7"/>
<comment type="catalytic activity">
    <reaction evidence="11">
        <text>adenosine 2',5'-bisphosphate + H2O = AMP + phosphate</text>
        <dbReference type="Rhea" id="RHEA:77643"/>
        <dbReference type="ChEBI" id="CHEBI:15377"/>
        <dbReference type="ChEBI" id="CHEBI:43474"/>
        <dbReference type="ChEBI" id="CHEBI:194156"/>
        <dbReference type="ChEBI" id="CHEBI:456215"/>
        <dbReference type="EC" id="3.1.3.7"/>
    </reaction>
    <physiologicalReaction direction="left-to-right" evidence="11">
        <dbReference type="Rhea" id="RHEA:77644"/>
    </physiologicalReaction>
</comment>
<comment type="catalytic activity">
    <reaction evidence="12">
        <text>1D-myo-inositol 1,4-bisphosphate + H2O = 1D-myo-inositol 4-phosphate + phosphate</text>
        <dbReference type="Rhea" id="RHEA:15553"/>
        <dbReference type="ChEBI" id="CHEBI:15377"/>
        <dbReference type="ChEBI" id="CHEBI:43474"/>
        <dbReference type="ChEBI" id="CHEBI:58282"/>
        <dbReference type="ChEBI" id="CHEBI:58469"/>
        <dbReference type="EC" id="3.1.3.57"/>
    </reaction>
    <physiologicalReaction direction="left-to-right" evidence="12">
        <dbReference type="Rhea" id="RHEA:15554"/>
    </physiologicalReaction>
</comment>
<dbReference type="PANTHER" id="PTHR43028:SF5">
    <property type="entry name" value="3'(2'),5'-BISPHOSPHATE NUCLEOTIDASE 1"/>
    <property type="match status" value="1"/>
</dbReference>
<dbReference type="Gene3D" id="3.30.540.10">
    <property type="entry name" value="Fructose-1,6-Bisphosphatase, subunit A, domain 1"/>
    <property type="match status" value="1"/>
</dbReference>
<reference evidence="19" key="1">
    <citation type="submission" date="2009-03" db="EMBL/GenBank/DDBJ databases">
        <title>Caligus clemensi ESTs and full-length cDNAs.</title>
        <authorList>
            <person name="Yasuike M."/>
            <person name="von Schalburg K."/>
            <person name="Cooper G."/>
            <person name="Leong J."/>
            <person name="Jones S.R.M."/>
            <person name="Koop B.F."/>
        </authorList>
    </citation>
    <scope>NUCLEOTIDE SEQUENCE</scope>
    <source>
        <tissue evidence="19">Whole</tissue>
    </source>
</reference>
<dbReference type="PROSITE" id="PS00630">
    <property type="entry name" value="IMP_2"/>
    <property type="match status" value="1"/>
</dbReference>
<sequence>MSVAAAERGGEIVRKVLSSGQLGVVEKTDANDLQTKVDRTVSDVVLLSFRKAFPQLNIVSEEGQHYFDEKAAEEHIVDLTDAKVEYSLPKEYSEVPLEDITVWVDPLDGTKEFADGFYERVTVLIGIAVKSKSIAGVVHQPYFKREDGSEGRTLYGAIGGPVEFDFKRKSPPDGQRIIVTTRSHSTKLVGDVIDKLSSTEVLRVGGAGYKVLMLMDGQAHAYVFPTPGCKKWDTCAPEAILTAMGGKLSDIWGQPYQYDSQVQHINEWGVIATSSMEEHEAIIKKIPDHLKEEVKNCFKKK</sequence>
<evidence type="ECO:0000256" key="12">
    <source>
        <dbReference type="ARBA" id="ARBA00044478"/>
    </source>
</evidence>
<evidence type="ECO:0000256" key="9">
    <source>
        <dbReference type="ARBA" id="ARBA00041815"/>
    </source>
</evidence>
<feature type="binding site" evidence="18">
    <location>
        <position position="233"/>
    </location>
    <ligand>
        <name>Mg(2+)</name>
        <dbReference type="ChEBI" id="CHEBI:18420"/>
        <label>1</label>
        <note>catalytic</note>
    </ligand>
</feature>
<feature type="binding site" evidence="18">
    <location>
        <position position="108"/>
    </location>
    <ligand>
        <name>Mg(2+)</name>
        <dbReference type="ChEBI" id="CHEBI:18420"/>
        <label>1</label>
        <note>catalytic</note>
    </ligand>
</feature>
<evidence type="ECO:0000256" key="4">
    <source>
        <dbReference type="ARBA" id="ARBA00022671"/>
    </source>
</evidence>
<dbReference type="FunFam" id="3.30.540.10:FF:000012">
    <property type="entry name" value="Blast:Putative inositol monophosphatase 3"/>
    <property type="match status" value="1"/>
</dbReference>
<proteinExistence type="evidence at transcript level"/>
<dbReference type="GO" id="GO:0005737">
    <property type="term" value="C:cytoplasm"/>
    <property type="evidence" value="ECO:0007669"/>
    <property type="project" value="UniProtKB-ARBA"/>
</dbReference>
<dbReference type="Pfam" id="PF00459">
    <property type="entry name" value="Inositol_P"/>
    <property type="match status" value="1"/>
</dbReference>
<dbReference type="PANTHER" id="PTHR43028">
    <property type="entry name" value="3'(2'),5'-BISPHOSPHATE NUCLEOTIDASE 1"/>
    <property type="match status" value="1"/>
</dbReference>
<evidence type="ECO:0000256" key="5">
    <source>
        <dbReference type="ARBA" id="ARBA00022723"/>
    </source>
</evidence>
<evidence type="ECO:0000256" key="3">
    <source>
        <dbReference type="ARBA" id="ARBA00012633"/>
    </source>
</evidence>
<feature type="binding site" evidence="18">
    <location>
        <position position="105"/>
    </location>
    <ligand>
        <name>Mg(2+)</name>
        <dbReference type="ChEBI" id="CHEBI:18420"/>
        <label>1</label>
        <note>catalytic</note>
    </ligand>
</feature>
<dbReference type="EC" id="3.1.3.7" evidence="3"/>
<dbReference type="Gene3D" id="3.40.190.80">
    <property type="match status" value="1"/>
</dbReference>
<evidence type="ECO:0000256" key="13">
    <source>
        <dbReference type="ARBA" id="ARBA00044479"/>
    </source>
</evidence>
<dbReference type="InterPro" id="IPR020550">
    <property type="entry name" value="Inositol_monophosphatase_CS"/>
</dbReference>
<dbReference type="InterPro" id="IPR050725">
    <property type="entry name" value="CysQ/Inositol_MonoPase"/>
</dbReference>
<dbReference type="EC" id="3.1.3.57" evidence="15"/>
<comment type="catalytic activity">
    <reaction evidence="13">
        <text>adenosine 3',5'-bisphosphate + H2O = AMP + phosphate</text>
        <dbReference type="Rhea" id="RHEA:10040"/>
        <dbReference type="ChEBI" id="CHEBI:15377"/>
        <dbReference type="ChEBI" id="CHEBI:43474"/>
        <dbReference type="ChEBI" id="CHEBI:58343"/>
        <dbReference type="ChEBI" id="CHEBI:456215"/>
        <dbReference type="EC" id="3.1.3.7"/>
    </reaction>
    <physiologicalReaction direction="left-to-right" evidence="13">
        <dbReference type="Rhea" id="RHEA:10041"/>
    </physiologicalReaction>
</comment>
<keyword evidence="4" id="KW-0452">Lithium</keyword>
<evidence type="ECO:0000256" key="17">
    <source>
        <dbReference type="ARBA" id="ARBA00044554"/>
    </source>
</evidence>
<feature type="binding site" evidence="18">
    <location>
        <position position="107"/>
    </location>
    <ligand>
        <name>Mg(2+)</name>
        <dbReference type="ChEBI" id="CHEBI:18420"/>
        <label>1</label>
        <note>catalytic</note>
    </ligand>
</feature>
<comment type="catalytic activity">
    <reaction evidence="14">
        <text>3'-phosphoadenylyl sulfate + H2O = adenosine 5'-phosphosulfate + phosphate</text>
        <dbReference type="Rhea" id="RHEA:77639"/>
        <dbReference type="ChEBI" id="CHEBI:15377"/>
        <dbReference type="ChEBI" id="CHEBI:43474"/>
        <dbReference type="ChEBI" id="CHEBI:58243"/>
        <dbReference type="ChEBI" id="CHEBI:58339"/>
        <dbReference type="EC" id="3.1.3.7"/>
    </reaction>
    <physiologicalReaction direction="left-to-right" evidence="14">
        <dbReference type="Rhea" id="RHEA:77640"/>
    </physiologicalReaction>
</comment>
<dbReference type="GO" id="GO:0046854">
    <property type="term" value="P:phosphatidylinositol phosphate biosynthetic process"/>
    <property type="evidence" value="ECO:0007669"/>
    <property type="project" value="InterPro"/>
</dbReference>
<evidence type="ECO:0000256" key="10">
    <source>
        <dbReference type="ARBA" id="ARBA00044465"/>
    </source>
</evidence>
<accession>C1C0G7</accession>
<protein>
    <recommendedName>
        <fullName evidence="8">3'(2'),5'-bisphosphate nucleotidase 1</fullName>
        <ecNumber evidence="15">3.1.3.57</ecNumber>
        <ecNumber evidence="3">3.1.3.7</ecNumber>
    </recommendedName>
    <alternativeName>
        <fullName evidence="16">3'-phosphoadenosine 5'-phosphate phosphatase</fullName>
    </alternativeName>
    <alternativeName>
        <fullName evidence="9">Bisphosphate 3'-nucleotidase 1</fullName>
    </alternativeName>
    <alternativeName>
        <fullName evidence="17">Inositol-polyphosphate 1-phosphatase</fullName>
    </alternativeName>
</protein>
<feature type="binding site" evidence="18">
    <location>
        <position position="61"/>
    </location>
    <ligand>
        <name>Mg(2+)</name>
        <dbReference type="ChEBI" id="CHEBI:18420"/>
        <label>1</label>
        <note>catalytic</note>
    </ligand>
</feature>
<keyword evidence="5 18" id="KW-0479">Metal-binding</keyword>
<evidence type="ECO:0000256" key="18">
    <source>
        <dbReference type="PIRSR" id="PIRSR600760-2"/>
    </source>
</evidence>
<dbReference type="FunFam" id="3.40.190.80:FF:000006">
    <property type="entry name" value="Bisphosphate nucleotidase 1"/>
    <property type="match status" value="1"/>
</dbReference>
<comment type="cofactor">
    <cofactor evidence="1 18">
        <name>Mg(2+)</name>
        <dbReference type="ChEBI" id="CHEBI:18420"/>
    </cofactor>
</comment>
<dbReference type="EMBL" id="BT080346">
    <property type="protein sequence ID" value="ACO14770.1"/>
    <property type="molecule type" value="mRNA"/>
</dbReference>
<name>C1C0G7_CALCM</name>
<dbReference type="GO" id="GO:0046872">
    <property type="term" value="F:metal ion binding"/>
    <property type="evidence" value="ECO:0007669"/>
    <property type="project" value="UniProtKB-KW"/>
</dbReference>
<dbReference type="GO" id="GO:0008441">
    <property type="term" value="F:3'(2'),5'-bisphosphate nucleotidase activity"/>
    <property type="evidence" value="ECO:0007669"/>
    <property type="project" value="UniProtKB-EC"/>
</dbReference>
<keyword evidence="7 18" id="KW-0460">Magnesium</keyword>
<evidence type="ECO:0000256" key="7">
    <source>
        <dbReference type="ARBA" id="ARBA00022842"/>
    </source>
</evidence>
<evidence type="ECO:0000256" key="6">
    <source>
        <dbReference type="ARBA" id="ARBA00022801"/>
    </source>
</evidence>
<evidence type="ECO:0000256" key="2">
    <source>
        <dbReference type="ARBA" id="ARBA00009759"/>
    </source>
</evidence>
<dbReference type="GO" id="GO:0004441">
    <property type="term" value="F:inositol-1,4-bisphosphate 1-phosphatase activity"/>
    <property type="evidence" value="ECO:0007669"/>
    <property type="project" value="UniProtKB-EC"/>
</dbReference>
<evidence type="ECO:0000256" key="11">
    <source>
        <dbReference type="ARBA" id="ARBA00044466"/>
    </source>
</evidence>
<dbReference type="SUPFAM" id="SSF56655">
    <property type="entry name" value="Carbohydrate phosphatase"/>
    <property type="match status" value="1"/>
</dbReference>